<dbReference type="FunFam" id="1.10.10.60:FF:000159">
    <property type="entry name" value="Homeobox-leucine zipper protein HAT5"/>
    <property type="match status" value="1"/>
</dbReference>
<dbReference type="InterPro" id="IPR001356">
    <property type="entry name" value="HD"/>
</dbReference>
<dbReference type="PROSITE" id="PS00027">
    <property type="entry name" value="HOMEOBOX_1"/>
    <property type="match status" value="1"/>
</dbReference>
<dbReference type="AlphaFoldDB" id="A0AAV6MPW3"/>
<name>A0AAV6MPW3_9ROSI</name>
<keyword evidence="5 10" id="KW-0804">Transcription</keyword>
<dbReference type="InterPro" id="IPR045224">
    <property type="entry name" value="HDZip_class_I_plant"/>
</dbReference>
<feature type="coiled-coil region" evidence="11">
    <location>
        <begin position="160"/>
        <end position="201"/>
    </location>
</feature>
<keyword evidence="2 10" id="KW-0805">Transcription regulation</keyword>
<feature type="region of interest" description="Disordered" evidence="12">
    <location>
        <begin position="213"/>
        <end position="241"/>
    </location>
</feature>
<protein>
    <recommendedName>
        <fullName evidence="10">Homeobox-leucine zipper protein</fullName>
    </recommendedName>
    <alternativeName>
        <fullName evidence="10">HD-ZIP protein</fullName>
    </alternativeName>
    <alternativeName>
        <fullName evidence="10">Homeodomain transcription factor</fullName>
    </alternativeName>
</protein>
<dbReference type="PROSITE" id="PS50071">
    <property type="entry name" value="HOMEOBOX_2"/>
    <property type="match status" value="1"/>
</dbReference>
<evidence type="ECO:0000313" key="15">
    <source>
        <dbReference type="Proteomes" id="UP000685013"/>
    </source>
</evidence>
<comment type="caution">
    <text evidence="14">The sequence shown here is derived from an EMBL/GenBank/DDBJ whole genome shotgun (WGS) entry which is preliminary data.</text>
</comment>
<dbReference type="SMART" id="SM00389">
    <property type="entry name" value="HOX"/>
    <property type="match status" value="1"/>
</dbReference>
<organism evidence="14 15">
    <name type="scientific">Cucurbita argyrosperma subsp. sororia</name>
    <dbReference type="NCBI Taxonomy" id="37648"/>
    <lineage>
        <taxon>Eukaryota</taxon>
        <taxon>Viridiplantae</taxon>
        <taxon>Streptophyta</taxon>
        <taxon>Embryophyta</taxon>
        <taxon>Tracheophyta</taxon>
        <taxon>Spermatophyta</taxon>
        <taxon>Magnoliopsida</taxon>
        <taxon>eudicotyledons</taxon>
        <taxon>Gunneridae</taxon>
        <taxon>Pentapetalae</taxon>
        <taxon>rosids</taxon>
        <taxon>fabids</taxon>
        <taxon>Cucurbitales</taxon>
        <taxon>Cucurbitaceae</taxon>
        <taxon>Cucurbiteae</taxon>
        <taxon>Cucurbita</taxon>
    </lineage>
</organism>
<dbReference type="GO" id="GO:0000981">
    <property type="term" value="F:DNA-binding transcription factor activity, RNA polymerase II-specific"/>
    <property type="evidence" value="ECO:0007669"/>
    <property type="project" value="UniProtKB-UniRule"/>
</dbReference>
<proteinExistence type="inferred from homology"/>
<evidence type="ECO:0000256" key="5">
    <source>
        <dbReference type="ARBA" id="ARBA00023163"/>
    </source>
</evidence>
<dbReference type="PANTHER" id="PTHR24326">
    <property type="entry name" value="HOMEOBOX-LEUCINE ZIPPER PROTEIN"/>
    <property type="match status" value="1"/>
</dbReference>
<dbReference type="EMBL" id="JAGKQH010000013">
    <property type="protein sequence ID" value="KAG6584259.1"/>
    <property type="molecule type" value="Genomic_DNA"/>
</dbReference>
<comment type="subcellular location">
    <subcellularLocation>
        <location evidence="1 8 9">Nucleus</location>
    </subcellularLocation>
</comment>
<evidence type="ECO:0000256" key="4">
    <source>
        <dbReference type="ARBA" id="ARBA00023155"/>
    </source>
</evidence>
<dbReference type="GO" id="GO:0045893">
    <property type="term" value="P:positive regulation of DNA-templated transcription"/>
    <property type="evidence" value="ECO:0007669"/>
    <property type="project" value="TreeGrafter"/>
</dbReference>
<evidence type="ECO:0000313" key="14">
    <source>
        <dbReference type="EMBL" id="KAG6584259.1"/>
    </source>
</evidence>
<keyword evidence="3 8" id="KW-0238">DNA-binding</keyword>
<evidence type="ECO:0000256" key="6">
    <source>
        <dbReference type="ARBA" id="ARBA00023242"/>
    </source>
</evidence>
<dbReference type="GO" id="GO:0043565">
    <property type="term" value="F:sequence-specific DNA binding"/>
    <property type="evidence" value="ECO:0007669"/>
    <property type="project" value="InterPro"/>
</dbReference>
<feature type="compositionally biased region" description="Basic and acidic residues" evidence="12">
    <location>
        <begin position="213"/>
        <end position="222"/>
    </location>
</feature>
<dbReference type="GO" id="GO:0005634">
    <property type="term" value="C:nucleus"/>
    <property type="evidence" value="ECO:0007669"/>
    <property type="project" value="UniProtKB-SubCell"/>
</dbReference>
<reference evidence="14 15" key="1">
    <citation type="journal article" date="2021" name="Hortic Res">
        <title>The domestication of Cucurbita argyrosperma as revealed by the genome of its wild relative.</title>
        <authorList>
            <person name="Barrera-Redondo J."/>
            <person name="Sanchez-de la Vega G."/>
            <person name="Aguirre-Liguori J.A."/>
            <person name="Castellanos-Morales G."/>
            <person name="Gutierrez-Guerrero Y.T."/>
            <person name="Aguirre-Dugua X."/>
            <person name="Aguirre-Planter E."/>
            <person name="Tenaillon M.I."/>
            <person name="Lira-Saade R."/>
            <person name="Eguiarte L.E."/>
        </authorList>
    </citation>
    <scope>NUCLEOTIDE SEQUENCE [LARGE SCALE GENOMIC DNA]</scope>
    <source>
        <strain evidence="14">JBR-2021</strain>
    </source>
</reference>
<dbReference type="InterPro" id="IPR017970">
    <property type="entry name" value="Homeobox_CS"/>
</dbReference>
<evidence type="ECO:0000256" key="1">
    <source>
        <dbReference type="ARBA" id="ARBA00004123"/>
    </source>
</evidence>
<evidence type="ECO:0000256" key="2">
    <source>
        <dbReference type="ARBA" id="ARBA00023015"/>
    </source>
</evidence>
<keyword evidence="4 8" id="KW-0371">Homeobox</keyword>
<dbReference type="InterPro" id="IPR003106">
    <property type="entry name" value="Leu_zip_homeo"/>
</dbReference>
<feature type="compositionally biased region" description="Polar residues" evidence="12">
    <location>
        <begin position="314"/>
        <end position="326"/>
    </location>
</feature>
<dbReference type="PANTHER" id="PTHR24326:SF606">
    <property type="entry name" value="HOMEOBOX-LEUCINE ZIPPER PROTEIN ATHB-54"/>
    <property type="match status" value="1"/>
</dbReference>
<evidence type="ECO:0000256" key="11">
    <source>
        <dbReference type="SAM" id="Coils"/>
    </source>
</evidence>
<evidence type="ECO:0000259" key="13">
    <source>
        <dbReference type="PROSITE" id="PS50071"/>
    </source>
</evidence>
<keyword evidence="15" id="KW-1185">Reference proteome</keyword>
<dbReference type="Pfam" id="PF00046">
    <property type="entry name" value="Homeodomain"/>
    <property type="match status" value="1"/>
</dbReference>
<evidence type="ECO:0000256" key="12">
    <source>
        <dbReference type="SAM" id="MobiDB-lite"/>
    </source>
</evidence>
<dbReference type="CDD" id="cd00086">
    <property type="entry name" value="homeodomain"/>
    <property type="match status" value="1"/>
</dbReference>
<feature type="DNA-binding region" description="Homeobox" evidence="8">
    <location>
        <begin position="103"/>
        <end position="162"/>
    </location>
</feature>
<sequence>MAGRRVYGGGGGDGGSISGVSSNHSVLLQNRGGSFASEPLSALFLSGSSSSTSPSLLDCSGIGSRSMMSFEDIRGGNGSNRSFFCPFDNEDNGDEDLDDYFHHPEKKRRLSADQVRFLEKSFETENKLEPERKVQLAKDLGLQPRQVAIWFQNRRARWKTKQLEKDYEALQSSYGNLKADYENLLKEKDSLKAEIVVLTDKLILKDKERSNSVVSEDDKFGEEPPQNLVDEASKSSKLGCKQEDMSSVKSDIFDSDSPHYTDGVHSSLLDPGDSSYIFDPDQSDLSQDEEDNLGKNLLPPCIFPKLEDVDYSDPPTSSLINPSNGSPHPRVEPSRARALACSFLTLILGFLVTNQSKQMGKRQNDEKKRLKLY</sequence>
<feature type="region of interest" description="Disordered" evidence="12">
    <location>
        <begin position="312"/>
        <end position="332"/>
    </location>
</feature>
<gene>
    <name evidence="14" type="primary">HAT5</name>
    <name evidence="14" type="ORF">SDJN03_20191</name>
</gene>
<keyword evidence="11" id="KW-0175">Coiled coil</keyword>
<feature type="non-terminal residue" evidence="14">
    <location>
        <position position="1"/>
    </location>
</feature>
<dbReference type="GO" id="GO:0042802">
    <property type="term" value="F:identical protein binding"/>
    <property type="evidence" value="ECO:0007669"/>
    <property type="project" value="UniProtKB-ARBA"/>
</dbReference>
<comment type="similarity">
    <text evidence="7 10">Belongs to the HD-ZIP homeobox family. Class I subfamily.</text>
</comment>
<dbReference type="Pfam" id="PF02183">
    <property type="entry name" value="HALZ"/>
    <property type="match status" value="1"/>
</dbReference>
<keyword evidence="6 8" id="KW-0539">Nucleus</keyword>
<evidence type="ECO:0000256" key="8">
    <source>
        <dbReference type="PROSITE-ProRule" id="PRU00108"/>
    </source>
</evidence>
<evidence type="ECO:0000256" key="10">
    <source>
        <dbReference type="RuleBase" id="RU369038"/>
    </source>
</evidence>
<accession>A0AAV6MPW3</accession>
<feature type="region of interest" description="Disordered" evidence="12">
    <location>
        <begin position="263"/>
        <end position="291"/>
    </location>
</feature>
<feature type="domain" description="Homeobox" evidence="13">
    <location>
        <begin position="101"/>
        <end position="161"/>
    </location>
</feature>
<evidence type="ECO:0000256" key="9">
    <source>
        <dbReference type="RuleBase" id="RU000682"/>
    </source>
</evidence>
<evidence type="ECO:0000256" key="7">
    <source>
        <dbReference type="ARBA" id="ARBA00025748"/>
    </source>
</evidence>
<dbReference type="Proteomes" id="UP000685013">
    <property type="component" value="Chromosome 13"/>
</dbReference>
<evidence type="ECO:0000256" key="3">
    <source>
        <dbReference type="ARBA" id="ARBA00023125"/>
    </source>
</evidence>
<comment type="function">
    <text evidence="10">Transcription factor.</text>
</comment>